<reference evidence="2" key="1">
    <citation type="submission" date="2020-07" db="EMBL/GenBank/DDBJ databases">
        <authorList>
            <person name="Lin J."/>
        </authorList>
    </citation>
    <scope>NUCLEOTIDE SEQUENCE</scope>
</reference>
<gene>
    <name evidence="2" type="ORF">CB5_LOCUS282</name>
</gene>
<organism evidence="2">
    <name type="scientific">Ananas comosus var. bracteatus</name>
    <name type="common">red pineapple</name>
    <dbReference type="NCBI Taxonomy" id="296719"/>
    <lineage>
        <taxon>Eukaryota</taxon>
        <taxon>Viridiplantae</taxon>
        <taxon>Streptophyta</taxon>
        <taxon>Embryophyta</taxon>
        <taxon>Tracheophyta</taxon>
        <taxon>Spermatophyta</taxon>
        <taxon>Magnoliopsida</taxon>
        <taxon>Liliopsida</taxon>
        <taxon>Poales</taxon>
        <taxon>Bromeliaceae</taxon>
        <taxon>Bromelioideae</taxon>
        <taxon>Ananas</taxon>
    </lineage>
</organism>
<accession>A0A6V7NES5</accession>
<dbReference type="AlphaFoldDB" id="A0A6V7NES5"/>
<dbReference type="EMBL" id="LR862129">
    <property type="protein sequence ID" value="CAD1817071.1"/>
    <property type="molecule type" value="Genomic_DNA"/>
</dbReference>
<evidence type="ECO:0008006" key="3">
    <source>
        <dbReference type="Google" id="ProtNLM"/>
    </source>
</evidence>
<protein>
    <recommendedName>
        <fullName evidence="3">DUF4283 domain-containing protein</fullName>
    </recommendedName>
</protein>
<feature type="region of interest" description="Disordered" evidence="1">
    <location>
        <begin position="1"/>
        <end position="33"/>
    </location>
</feature>
<proteinExistence type="predicted"/>
<feature type="compositionally biased region" description="Low complexity" evidence="1">
    <location>
        <begin position="408"/>
        <end position="421"/>
    </location>
</feature>
<sequence length="472" mass="50231">MESNHPAARCPNARTSSRLTLEPGPSSGRRRSAEAFLPASQPSLSGCVARVEVLGCALLDAKEVISQGLASRFGGEMARGHLHHMVWIRLCHWPILCWSSEDVKAAISGFGELWEVDPISERGEVVSFFRARIRCPNVQCVPELLSLTVEDRRFRIPIEVDSWEETPPILLGEDLDARLGLDSAEAQDRFIRLTGFSFVPPMGDQGENRPNLSGGAGGDASMRGRGSAYCFSGPSAHSASSFSLKGPLVVDSPLGRLGIGLPAIDNSSSLLLPLGPPAMDDDPPSDHLGPPEEKPTSSFVSGDLHVTLPEARSLIPLPRPKALDLLTAEVDLLPSLRRSPRLATKLSGDKKSSLQRVQELRCKKYKMVHFAPNVLCSTSSPPLVVNPLPIPLGSHPPQRRTEGLPPDALLTSTSPASTSTPKRNTELPLTPGEIQQIMDSCGITHKGSGLSLLLTNPTADGAGGAGAAADGV</sequence>
<evidence type="ECO:0000256" key="1">
    <source>
        <dbReference type="SAM" id="MobiDB-lite"/>
    </source>
</evidence>
<name>A0A6V7NES5_ANACO</name>
<evidence type="ECO:0000313" key="2">
    <source>
        <dbReference type="EMBL" id="CAD1817071.1"/>
    </source>
</evidence>
<feature type="region of interest" description="Disordered" evidence="1">
    <location>
        <begin position="390"/>
        <end position="429"/>
    </location>
</feature>
<feature type="region of interest" description="Disordered" evidence="1">
    <location>
        <begin position="274"/>
        <end position="299"/>
    </location>
</feature>